<feature type="compositionally biased region" description="Basic and acidic residues" evidence="1">
    <location>
        <begin position="12"/>
        <end position="26"/>
    </location>
</feature>
<feature type="region of interest" description="Disordered" evidence="1">
    <location>
        <begin position="205"/>
        <end position="230"/>
    </location>
</feature>
<sequence length="275" mass="29672">MSTKYRVSSDLPRVKEIDSNDRKAESRNRAARCSALCRNGTTIKMVGTTFYRLSSRLSDDVDDDDGSGQRSLTFASITVGGPPTFKGGTNLKDEIHHHDQLRPPPTRCFTGRGNGMQDVAAAAATAALAPPLPPGEGCTLGEPGGFLPQDISAGDCVTTLAYETSSAYTSQTMGYKPPPPPPPLRPLCAGYTSFHTSVHLQQQQQWQHHQRGKRYVAGTPGKSRLHHPPSLSLTTLPGVFLSPSIFPSSDVTGMESGIDPERPPLDPHSLYSEQY</sequence>
<proteinExistence type="predicted"/>
<keyword evidence="3" id="KW-1185">Reference proteome</keyword>
<evidence type="ECO:0000256" key="1">
    <source>
        <dbReference type="SAM" id="MobiDB-lite"/>
    </source>
</evidence>
<dbReference type="EMBL" id="KQ982409">
    <property type="protein sequence ID" value="KYQ56804.1"/>
    <property type="molecule type" value="Genomic_DNA"/>
</dbReference>
<evidence type="ECO:0000313" key="3">
    <source>
        <dbReference type="Proteomes" id="UP000075809"/>
    </source>
</evidence>
<dbReference type="Proteomes" id="UP000075809">
    <property type="component" value="Unassembled WGS sequence"/>
</dbReference>
<reference evidence="2 3" key="1">
    <citation type="submission" date="2015-09" db="EMBL/GenBank/DDBJ databases">
        <title>Trachymyrmex zeteki WGS genome.</title>
        <authorList>
            <person name="Nygaard S."/>
            <person name="Hu H."/>
            <person name="Boomsma J."/>
            <person name="Zhang G."/>
        </authorList>
    </citation>
    <scope>NUCLEOTIDE SEQUENCE [LARGE SCALE GENOMIC DNA]</scope>
    <source>
        <strain evidence="2">Tzet28-1</strain>
        <tissue evidence="2">Whole body</tissue>
    </source>
</reference>
<dbReference type="AlphaFoldDB" id="A0A151X8Z8"/>
<accession>A0A151X8Z8</accession>
<feature type="region of interest" description="Disordered" evidence="1">
    <location>
        <begin position="1"/>
        <end position="26"/>
    </location>
</feature>
<name>A0A151X8Z8_9HYME</name>
<feature type="region of interest" description="Disordered" evidence="1">
    <location>
        <begin position="59"/>
        <end position="91"/>
    </location>
</feature>
<protein>
    <submittedName>
        <fullName evidence="2">Uncharacterized protein</fullName>
    </submittedName>
</protein>
<evidence type="ECO:0000313" key="2">
    <source>
        <dbReference type="EMBL" id="KYQ56804.1"/>
    </source>
</evidence>
<gene>
    <name evidence="2" type="ORF">ALC60_04404</name>
</gene>
<organism evidence="2 3">
    <name type="scientific">Mycetomoellerius zeteki</name>
    <dbReference type="NCBI Taxonomy" id="64791"/>
    <lineage>
        <taxon>Eukaryota</taxon>
        <taxon>Metazoa</taxon>
        <taxon>Ecdysozoa</taxon>
        <taxon>Arthropoda</taxon>
        <taxon>Hexapoda</taxon>
        <taxon>Insecta</taxon>
        <taxon>Pterygota</taxon>
        <taxon>Neoptera</taxon>
        <taxon>Endopterygota</taxon>
        <taxon>Hymenoptera</taxon>
        <taxon>Apocrita</taxon>
        <taxon>Aculeata</taxon>
        <taxon>Formicoidea</taxon>
        <taxon>Formicidae</taxon>
        <taxon>Myrmicinae</taxon>
        <taxon>Mycetomoellerius</taxon>
    </lineage>
</organism>
<feature type="region of interest" description="Disordered" evidence="1">
    <location>
        <begin position="251"/>
        <end position="275"/>
    </location>
</feature>